<proteinExistence type="predicted"/>
<gene>
    <name evidence="1" type="ORF">L6164_007065</name>
</gene>
<evidence type="ECO:0000313" key="2">
    <source>
        <dbReference type="Proteomes" id="UP000828941"/>
    </source>
</evidence>
<sequence length="168" mass="19162">MATEDFSFPAISDTHPCAIDSPPLWNLSPVGSPIPYPVFSEGKREKRSYEEDCFEAKFVTRSQRRSFSYIQNRQRRSGEDYEDHDEEDKMDMLWEDFNEELSLTTGSATSSSREVVELRYPSLLKVSKANNGALVSSKNKPGMVMLVKVLKKLFSLSNSQGKPRKRVL</sequence>
<keyword evidence="2" id="KW-1185">Reference proteome</keyword>
<name>A0ACB9PWC4_BAUVA</name>
<dbReference type="Proteomes" id="UP000828941">
    <property type="component" value="Chromosome 3"/>
</dbReference>
<comment type="caution">
    <text evidence="1">The sequence shown here is derived from an EMBL/GenBank/DDBJ whole genome shotgun (WGS) entry which is preliminary data.</text>
</comment>
<organism evidence="1 2">
    <name type="scientific">Bauhinia variegata</name>
    <name type="common">Purple orchid tree</name>
    <name type="synonym">Phanera variegata</name>
    <dbReference type="NCBI Taxonomy" id="167791"/>
    <lineage>
        <taxon>Eukaryota</taxon>
        <taxon>Viridiplantae</taxon>
        <taxon>Streptophyta</taxon>
        <taxon>Embryophyta</taxon>
        <taxon>Tracheophyta</taxon>
        <taxon>Spermatophyta</taxon>
        <taxon>Magnoliopsida</taxon>
        <taxon>eudicotyledons</taxon>
        <taxon>Gunneridae</taxon>
        <taxon>Pentapetalae</taxon>
        <taxon>rosids</taxon>
        <taxon>fabids</taxon>
        <taxon>Fabales</taxon>
        <taxon>Fabaceae</taxon>
        <taxon>Cercidoideae</taxon>
        <taxon>Cercideae</taxon>
        <taxon>Bauhiniinae</taxon>
        <taxon>Bauhinia</taxon>
    </lineage>
</organism>
<reference evidence="1 2" key="1">
    <citation type="journal article" date="2022" name="DNA Res.">
        <title>Chromosomal-level genome assembly of the orchid tree Bauhinia variegata (Leguminosae; Cercidoideae) supports the allotetraploid origin hypothesis of Bauhinia.</title>
        <authorList>
            <person name="Zhong Y."/>
            <person name="Chen Y."/>
            <person name="Zheng D."/>
            <person name="Pang J."/>
            <person name="Liu Y."/>
            <person name="Luo S."/>
            <person name="Meng S."/>
            <person name="Qian L."/>
            <person name="Wei D."/>
            <person name="Dai S."/>
            <person name="Zhou R."/>
        </authorList>
    </citation>
    <scope>NUCLEOTIDE SEQUENCE [LARGE SCALE GENOMIC DNA]</scope>
    <source>
        <strain evidence="1">BV-YZ2020</strain>
    </source>
</reference>
<dbReference type="EMBL" id="CM039428">
    <property type="protein sequence ID" value="KAI4352853.1"/>
    <property type="molecule type" value="Genomic_DNA"/>
</dbReference>
<protein>
    <submittedName>
        <fullName evidence="1">Uncharacterized protein</fullName>
    </submittedName>
</protein>
<evidence type="ECO:0000313" key="1">
    <source>
        <dbReference type="EMBL" id="KAI4352853.1"/>
    </source>
</evidence>
<accession>A0ACB9PWC4</accession>